<dbReference type="Gene3D" id="6.20.50.110">
    <property type="entry name" value="Methyltransferase, zinc-binding domain"/>
    <property type="match status" value="1"/>
</dbReference>
<dbReference type="SUPFAM" id="SSF53335">
    <property type="entry name" value="S-adenosyl-L-methionine-dependent methyltransferases"/>
    <property type="match status" value="1"/>
</dbReference>
<dbReference type="PANTHER" id="PTHR43861">
    <property type="entry name" value="TRANS-ACONITATE 2-METHYLTRANSFERASE-RELATED"/>
    <property type="match status" value="1"/>
</dbReference>
<dbReference type="InterPro" id="IPR029063">
    <property type="entry name" value="SAM-dependent_MTases_sf"/>
</dbReference>
<dbReference type="Pfam" id="PF13489">
    <property type="entry name" value="Methyltransf_23"/>
    <property type="match status" value="1"/>
</dbReference>
<dbReference type="EMBL" id="PCTI01000010">
    <property type="protein sequence ID" value="PIP69161.1"/>
    <property type="molecule type" value="Genomic_DNA"/>
</dbReference>
<dbReference type="InterPro" id="IPR013630">
    <property type="entry name" value="Methyltransf_Zn-bd_dom_put"/>
</dbReference>
<dbReference type="AlphaFoldDB" id="A0A2H0CHA3"/>
<evidence type="ECO:0000259" key="2">
    <source>
        <dbReference type="Pfam" id="PF08484"/>
    </source>
</evidence>
<feature type="domain" description="C-methyltransferase" evidence="2">
    <location>
        <begin position="252"/>
        <end position="410"/>
    </location>
</feature>
<dbReference type="InterPro" id="IPR038576">
    <property type="entry name" value="Methyltransf_Zn-bd_dom_put_sf"/>
</dbReference>
<reference evidence="3 4" key="1">
    <citation type="submission" date="2017-09" db="EMBL/GenBank/DDBJ databases">
        <title>Depth-based differentiation of microbial function through sediment-hosted aquifers and enrichment of novel symbionts in the deep terrestrial subsurface.</title>
        <authorList>
            <person name="Probst A.J."/>
            <person name="Ladd B."/>
            <person name="Jarett J.K."/>
            <person name="Geller-Mcgrath D.E."/>
            <person name="Sieber C.M."/>
            <person name="Emerson J.B."/>
            <person name="Anantharaman K."/>
            <person name="Thomas B.C."/>
            <person name="Malmstrom R."/>
            <person name="Stieglmeier M."/>
            <person name="Klingl A."/>
            <person name="Woyke T."/>
            <person name="Ryan C.M."/>
            <person name="Banfield J.F."/>
        </authorList>
    </citation>
    <scope>NUCLEOTIDE SEQUENCE [LARGE SCALE GENOMIC DNA]</scope>
    <source>
        <strain evidence="3">CG22_combo_CG10-13_8_21_14_all_32_8</strain>
    </source>
</reference>
<accession>A0A2H0CHA3</accession>
<evidence type="ECO:0000313" key="3">
    <source>
        <dbReference type="EMBL" id="PIP69161.1"/>
    </source>
</evidence>
<dbReference type="Pfam" id="PF08484">
    <property type="entry name" value="Methyltransf_14"/>
    <property type="match status" value="1"/>
</dbReference>
<feature type="domain" description="Methyltransferase putative zinc binding" evidence="1">
    <location>
        <begin position="9"/>
        <end position="74"/>
    </location>
</feature>
<dbReference type="InterPro" id="IPR013691">
    <property type="entry name" value="MeTrfase_14"/>
</dbReference>
<comment type="caution">
    <text evidence="3">The sequence shown here is derived from an EMBL/GenBank/DDBJ whole genome shotgun (WGS) entry which is preliminary data.</text>
</comment>
<protein>
    <recommendedName>
        <fullName evidence="5">Methyltransferase</fullName>
    </recommendedName>
</protein>
<dbReference type="PANTHER" id="PTHR43861:SF5">
    <property type="entry name" value="BLL5978 PROTEIN"/>
    <property type="match status" value="1"/>
</dbReference>
<evidence type="ECO:0008006" key="5">
    <source>
        <dbReference type="Google" id="ProtNLM"/>
    </source>
</evidence>
<name>A0A2H0CHA3_9BACT</name>
<dbReference type="Pfam" id="PF08421">
    <property type="entry name" value="Methyltransf_13"/>
    <property type="match status" value="1"/>
</dbReference>
<dbReference type="Gene3D" id="3.40.50.150">
    <property type="entry name" value="Vaccinia Virus protein VP39"/>
    <property type="match status" value="1"/>
</dbReference>
<dbReference type="Proteomes" id="UP000229176">
    <property type="component" value="Unassembled WGS sequence"/>
</dbReference>
<evidence type="ECO:0000313" key="4">
    <source>
        <dbReference type="Proteomes" id="UP000229176"/>
    </source>
</evidence>
<organism evidence="3 4">
    <name type="scientific">Candidatus Nomurabacteria bacterium CG22_combo_CG10-13_8_21_14_all_32_8</name>
    <dbReference type="NCBI Taxonomy" id="1974732"/>
    <lineage>
        <taxon>Bacteria</taxon>
        <taxon>Candidatus Nomuraibacteriota</taxon>
    </lineage>
</organism>
<gene>
    <name evidence="3" type="ORF">COW91_00680</name>
</gene>
<evidence type="ECO:0000259" key="1">
    <source>
        <dbReference type="Pfam" id="PF08421"/>
    </source>
</evidence>
<sequence>MQKTKITKCRFCGNKKIIPVINLGNQYLSSIFPKDLSYHKNIKKQPLNLVLCKKNKNSCGVLQLSHSFDMSEMYKQYPFTSSTNSSMPKILKDVLDSTLFYVNLKENDLVLDIGGNDGTLLSYLKDTKCDLLCIDPAQNIKPIFTSKKFKTITNYFSEKVYKSATKKKAKIIFSIAMFYHLYNPIKFSKEIEACLSDNGIWVIQMAYLPKMIETTMYDNIVHEHVGYYGIDNIRWIMEKAGLEIFDVIVNDVYGGSFRLFIKKKGCSKYPKSKGYNKELKNEKKIKIYHPTTYKKFMEKIERSREDLLSLCKKIKSEGKSVWIYGASTKGNTILQYCGITKELIEAAADANPFKSKKYMIGSDIPIKKETEMRFKKPDYLLALPYSFTNAFIKREAKLVKSGTKFIIPLPKVKIIK</sequence>
<dbReference type="Gene3D" id="3.40.50.720">
    <property type="entry name" value="NAD(P)-binding Rossmann-like Domain"/>
    <property type="match status" value="1"/>
</dbReference>
<proteinExistence type="predicted"/>